<evidence type="ECO:0000313" key="4">
    <source>
        <dbReference type="EMBL" id="MFC1401558.1"/>
    </source>
</evidence>
<gene>
    <name evidence="4" type="ORF">ACEZDJ_09685</name>
</gene>
<dbReference type="SMART" id="SM00331">
    <property type="entry name" value="PP2C_SIG"/>
    <property type="match status" value="1"/>
</dbReference>
<dbReference type="Pfam" id="PF07228">
    <property type="entry name" value="SpoIIE"/>
    <property type="match status" value="1"/>
</dbReference>
<dbReference type="Proteomes" id="UP001592528">
    <property type="component" value="Unassembled WGS sequence"/>
</dbReference>
<dbReference type="InterPro" id="IPR001789">
    <property type="entry name" value="Sig_transdc_resp-reg_receiver"/>
</dbReference>
<name>A0ABV6UJF4_9ACTN</name>
<dbReference type="SUPFAM" id="SSF52172">
    <property type="entry name" value="CheY-like"/>
    <property type="match status" value="1"/>
</dbReference>
<keyword evidence="1" id="KW-0378">Hydrolase</keyword>
<sequence>MTHAEGDDIPAVVLIVEDNATNRYILGSWLSRAGHTVLEAEDGGQGLALLEERRSSGEPMPELAVVDVHLPDMSGFEVCERIKDDPFTTGIPVIHVSATAIGTGDRTQGLYRGADAYLTEPIAPSELLATVTSALRYSRARSRAERLAQRLTTLNEVTLEIYAAPGAETLAAAAARGASALIGSAAAVLTQSPHADTVHLTHITAAGRPSSGQATTELLARLSAPGLGSRTGVAVTDLPEVGALPLQGAVTLVAARTKRGRPPVCIAVEAAAATTGEDRKLLTQFAQACALALEALRSYTEEHTLAVTLQRAFLPGRLPQRPGVRLAVRYIAATAQNEIGGDFYEAVETPTGLLLAVGDVVGHSLEAAVVMGELRHALRAYAIDGHGPRAVLERLDTLLTTVRPGWTATICLVLVAPDGGSVEIANAGHLPPLLLDPVGGEGRFVREHGPLLGLNLPQPDSVRREIPPGTVLLLVTDGLVEVRGVDLTVSLEQLRAAAAGAPRDPERLCRALLDSFDRPQEDDIVLFAARIGAVTAAQEPPGAPGTVTMTTGAGA</sequence>
<dbReference type="InterPro" id="IPR011006">
    <property type="entry name" value="CheY-like_superfamily"/>
</dbReference>
<dbReference type="PROSITE" id="PS50110">
    <property type="entry name" value="RESPONSE_REGULATORY"/>
    <property type="match status" value="1"/>
</dbReference>
<reference evidence="4 5" key="1">
    <citation type="submission" date="2024-09" db="EMBL/GenBank/DDBJ databases">
        <authorList>
            <person name="Lee S.D."/>
        </authorList>
    </citation>
    <scope>NUCLEOTIDE SEQUENCE [LARGE SCALE GENOMIC DNA]</scope>
    <source>
        <strain evidence="4 5">N1-5</strain>
    </source>
</reference>
<comment type="caution">
    <text evidence="4">The sequence shown here is derived from an EMBL/GenBank/DDBJ whole genome shotgun (WGS) entry which is preliminary data.</text>
</comment>
<dbReference type="RefSeq" id="WP_063757609.1">
    <property type="nucleotide sequence ID" value="NZ_JBHEZZ010000004.1"/>
</dbReference>
<dbReference type="SUPFAM" id="SSF81606">
    <property type="entry name" value="PP2C-like"/>
    <property type="match status" value="1"/>
</dbReference>
<dbReference type="InterPro" id="IPR001932">
    <property type="entry name" value="PPM-type_phosphatase-like_dom"/>
</dbReference>
<dbReference type="InterPro" id="IPR052016">
    <property type="entry name" value="Bact_Sigma-Reg"/>
</dbReference>
<keyword evidence="2" id="KW-0597">Phosphoprotein</keyword>
<evidence type="ECO:0000256" key="1">
    <source>
        <dbReference type="ARBA" id="ARBA00022801"/>
    </source>
</evidence>
<evidence type="ECO:0000256" key="2">
    <source>
        <dbReference type="PROSITE-ProRule" id="PRU00169"/>
    </source>
</evidence>
<feature type="modified residue" description="4-aspartylphosphate" evidence="2">
    <location>
        <position position="67"/>
    </location>
</feature>
<dbReference type="EMBL" id="JBHEZZ010000004">
    <property type="protein sequence ID" value="MFC1401558.1"/>
    <property type="molecule type" value="Genomic_DNA"/>
</dbReference>
<dbReference type="PANTHER" id="PTHR43156">
    <property type="entry name" value="STAGE II SPORULATION PROTEIN E-RELATED"/>
    <property type="match status" value="1"/>
</dbReference>
<dbReference type="Pfam" id="PF00072">
    <property type="entry name" value="Response_reg"/>
    <property type="match status" value="1"/>
</dbReference>
<proteinExistence type="predicted"/>
<dbReference type="InterPro" id="IPR036457">
    <property type="entry name" value="PPM-type-like_dom_sf"/>
</dbReference>
<protein>
    <submittedName>
        <fullName evidence="4">SpoIIE family protein phosphatase</fullName>
    </submittedName>
</protein>
<dbReference type="SMART" id="SM00448">
    <property type="entry name" value="REC"/>
    <property type="match status" value="1"/>
</dbReference>
<keyword evidence="5" id="KW-1185">Reference proteome</keyword>
<accession>A0ABV6UJF4</accession>
<dbReference type="PANTHER" id="PTHR43156:SF2">
    <property type="entry name" value="STAGE II SPORULATION PROTEIN E"/>
    <property type="match status" value="1"/>
</dbReference>
<dbReference type="Gene3D" id="3.40.50.2300">
    <property type="match status" value="1"/>
</dbReference>
<feature type="domain" description="Response regulatory" evidence="3">
    <location>
        <begin position="12"/>
        <end position="135"/>
    </location>
</feature>
<organism evidence="4 5">
    <name type="scientific">Streptacidiphilus cavernicola</name>
    <dbReference type="NCBI Taxonomy" id="3342716"/>
    <lineage>
        <taxon>Bacteria</taxon>
        <taxon>Bacillati</taxon>
        <taxon>Actinomycetota</taxon>
        <taxon>Actinomycetes</taxon>
        <taxon>Kitasatosporales</taxon>
        <taxon>Streptomycetaceae</taxon>
        <taxon>Streptacidiphilus</taxon>
    </lineage>
</organism>
<evidence type="ECO:0000313" key="5">
    <source>
        <dbReference type="Proteomes" id="UP001592528"/>
    </source>
</evidence>
<evidence type="ECO:0000259" key="3">
    <source>
        <dbReference type="PROSITE" id="PS50110"/>
    </source>
</evidence>
<dbReference type="Gene3D" id="3.60.40.10">
    <property type="entry name" value="PPM-type phosphatase domain"/>
    <property type="match status" value="1"/>
</dbReference>